<gene>
    <name evidence="1" type="ORF">DENOEST_P0034</name>
</gene>
<name>A0A6S6Y6N6_9PROT</name>
<dbReference type="EMBL" id="LR778302">
    <property type="protein sequence ID" value="CAB1371192.1"/>
    <property type="molecule type" value="Genomic_DNA"/>
</dbReference>
<geneLocation type="plasmid" evidence="1 2">
    <name>pI</name>
</geneLocation>
<dbReference type="AlphaFoldDB" id="A0A6S6Y6N6"/>
<dbReference type="Pfam" id="PF06834">
    <property type="entry name" value="TraU"/>
    <property type="match status" value="1"/>
</dbReference>
<reference evidence="1 2" key="1">
    <citation type="submission" date="2020-03" db="EMBL/GenBank/DDBJ databases">
        <authorList>
            <consortium name="Genoscope - CEA"/>
            <person name="William W."/>
        </authorList>
    </citation>
    <scope>NUCLEOTIDE SEQUENCE [LARGE SCALE GENOMIC DNA]</scope>
    <source>
        <strain evidence="2">DSM 16959</strain>
        <plasmid evidence="1 2">pI</plasmid>
    </source>
</reference>
<dbReference type="KEGG" id="doe:DENOEST_P0034"/>
<evidence type="ECO:0000313" key="1">
    <source>
        <dbReference type="EMBL" id="CAB1371192.1"/>
    </source>
</evidence>
<evidence type="ECO:0000313" key="2">
    <source>
        <dbReference type="Proteomes" id="UP000515733"/>
    </source>
</evidence>
<sequence length="175" mass="19515">MRVLKPADHRHQDRLLGPVRRVDVTRTPYCFVSLGGIQLDPGIRAPEGEVRRQQDLTMQSSYQVHWYVDPILYWLEVVLDHPCMETGSLDVAYITEVDPLWNDDELTMLLNPRPSCSATPLPRPRARAIACWPPPASARTCSIGAPAATAACTPSMAMCRPMSPTFKPARSWCSA</sequence>
<accession>A0A6S6Y6N6</accession>
<keyword evidence="2" id="KW-1185">Reference proteome</keyword>
<keyword evidence="1" id="KW-0614">Plasmid</keyword>
<dbReference type="InterPro" id="IPR009649">
    <property type="entry name" value="TraU"/>
</dbReference>
<protein>
    <submittedName>
        <fullName evidence="1">Uncharacterized protein</fullName>
    </submittedName>
</protein>
<dbReference type="Proteomes" id="UP000515733">
    <property type="component" value="Plasmid pI"/>
</dbReference>
<proteinExistence type="predicted"/>
<organism evidence="1 2">
    <name type="scientific">Denitratisoma oestradiolicum</name>
    <dbReference type="NCBI Taxonomy" id="311182"/>
    <lineage>
        <taxon>Bacteria</taxon>
        <taxon>Pseudomonadati</taxon>
        <taxon>Pseudomonadota</taxon>
        <taxon>Betaproteobacteria</taxon>
        <taxon>Nitrosomonadales</taxon>
        <taxon>Sterolibacteriaceae</taxon>
        <taxon>Denitratisoma</taxon>
    </lineage>
</organism>